<sequence>MPAEPALILWDVDHTLVSFAGLGRELHARAFQEIIGRPAAQVADLAGRTDRAIVIDTLRRNGIDRPESLLPAFYAALPAAAVALDDRMRRTGRVLPGARAAVESLVGDGVVQSVVTGNLPSLARLKLACCELTDLLDLTVGGYGDDDSDRAVLVALAVKRAEAAYGVTFAPARVVVIGDTVHDVRGARDAGVRAVGVATGATTAPALAAAGADAVLADLTDPAALHAAVHGDTVT</sequence>
<dbReference type="SFLD" id="SFLDS00003">
    <property type="entry name" value="Haloacid_Dehalogenase"/>
    <property type="match status" value="1"/>
</dbReference>
<dbReference type="PANTHER" id="PTHR43434">
    <property type="entry name" value="PHOSPHOGLYCOLATE PHOSPHATASE"/>
    <property type="match status" value="1"/>
</dbReference>
<dbReference type="AlphaFoldDB" id="A0A0D8B500"/>
<dbReference type="PANTHER" id="PTHR43434:SF1">
    <property type="entry name" value="PHOSPHOGLYCOLATE PHOSPHATASE"/>
    <property type="match status" value="1"/>
</dbReference>
<dbReference type="SFLD" id="SFLDG01129">
    <property type="entry name" value="C1.5:_HAD__Beta-PGM__Phosphata"/>
    <property type="match status" value="1"/>
</dbReference>
<dbReference type="EMBL" id="JYFN01000118">
    <property type="protein sequence ID" value="KJE19358.1"/>
    <property type="molecule type" value="Genomic_DNA"/>
</dbReference>
<reference evidence="1 2" key="2">
    <citation type="journal article" date="2016" name="Genome Announc.">
        <title>Permanent Draft Genome Sequences for Two Variants of Frankia sp. Strain CpI1, the First Frankia Strain Isolated from Root Nodules of Comptonia peregrina.</title>
        <authorList>
            <person name="Oshone R."/>
            <person name="Hurst S.G.IV."/>
            <person name="Abebe-Akele F."/>
            <person name="Simpson S."/>
            <person name="Morris K."/>
            <person name="Thomas W.K."/>
            <person name="Tisa L.S."/>
        </authorList>
    </citation>
    <scope>NUCLEOTIDE SEQUENCE [LARGE SCALE GENOMIC DNA]</scope>
    <source>
        <strain evidence="2">CpI1-S</strain>
    </source>
</reference>
<protein>
    <submittedName>
        <fullName evidence="1">Putative phosphatase</fullName>
    </submittedName>
</protein>
<gene>
    <name evidence="1" type="ORF">FF36_06363</name>
</gene>
<dbReference type="PATRIC" id="fig|1502723.3.peg.1054"/>
<comment type="caution">
    <text evidence="1">The sequence shown here is derived from an EMBL/GenBank/DDBJ whole genome shotgun (WGS) entry which is preliminary data.</text>
</comment>
<dbReference type="RefSeq" id="WP_044888740.1">
    <property type="nucleotide sequence ID" value="NZ_JYFN01000118.1"/>
</dbReference>
<dbReference type="Pfam" id="PF13242">
    <property type="entry name" value="Hydrolase_like"/>
    <property type="match status" value="1"/>
</dbReference>
<dbReference type="GO" id="GO:0006281">
    <property type="term" value="P:DNA repair"/>
    <property type="evidence" value="ECO:0007669"/>
    <property type="project" value="TreeGrafter"/>
</dbReference>
<dbReference type="InterPro" id="IPR036412">
    <property type="entry name" value="HAD-like_sf"/>
</dbReference>
<dbReference type="Gene3D" id="3.40.50.1000">
    <property type="entry name" value="HAD superfamily/HAD-like"/>
    <property type="match status" value="1"/>
</dbReference>
<dbReference type="InterPro" id="IPR050155">
    <property type="entry name" value="HAD-like_hydrolase_sf"/>
</dbReference>
<dbReference type="InterPro" id="IPR023214">
    <property type="entry name" value="HAD_sf"/>
</dbReference>
<dbReference type="GO" id="GO:0008967">
    <property type="term" value="F:phosphoglycolate phosphatase activity"/>
    <property type="evidence" value="ECO:0007669"/>
    <property type="project" value="TreeGrafter"/>
</dbReference>
<dbReference type="OrthoDB" id="9781769at2"/>
<reference evidence="2" key="1">
    <citation type="submission" date="2015-02" db="EMBL/GenBank/DDBJ databases">
        <title>Draft Genome of Frankia sp. CpI1-S.</title>
        <authorList>
            <person name="Oshone R.T."/>
            <person name="Ngom M."/>
            <person name="Ghodhbane-Gtari F."/>
            <person name="Gtari M."/>
            <person name="Morris K."/>
            <person name="Thomas K."/>
            <person name="Sen A."/>
            <person name="Tisa L.S."/>
        </authorList>
    </citation>
    <scope>NUCLEOTIDE SEQUENCE [LARGE SCALE GENOMIC DNA]</scope>
    <source>
        <strain evidence="2">CpI1-S</strain>
    </source>
</reference>
<dbReference type="InterPro" id="IPR023198">
    <property type="entry name" value="PGP-like_dom2"/>
</dbReference>
<evidence type="ECO:0000313" key="2">
    <source>
        <dbReference type="Proteomes" id="UP000032545"/>
    </source>
</evidence>
<proteinExistence type="predicted"/>
<organism evidence="1 2">
    <name type="scientific">Frankia torreyi</name>
    <dbReference type="NCBI Taxonomy" id="1856"/>
    <lineage>
        <taxon>Bacteria</taxon>
        <taxon>Bacillati</taxon>
        <taxon>Actinomycetota</taxon>
        <taxon>Actinomycetes</taxon>
        <taxon>Frankiales</taxon>
        <taxon>Frankiaceae</taxon>
        <taxon>Frankia</taxon>
    </lineage>
</organism>
<evidence type="ECO:0000313" key="1">
    <source>
        <dbReference type="EMBL" id="KJE19358.1"/>
    </source>
</evidence>
<dbReference type="Gene3D" id="1.10.150.240">
    <property type="entry name" value="Putative phosphatase, domain 2"/>
    <property type="match status" value="1"/>
</dbReference>
<dbReference type="SUPFAM" id="SSF56784">
    <property type="entry name" value="HAD-like"/>
    <property type="match status" value="1"/>
</dbReference>
<dbReference type="Proteomes" id="UP000032545">
    <property type="component" value="Unassembled WGS sequence"/>
</dbReference>
<accession>A0A0D8B500</accession>
<name>A0A0D8B500_9ACTN</name>
<keyword evidence="2" id="KW-1185">Reference proteome</keyword>